<sequence>MLKKVKKLRIMGGKKRAWNNKRKKKKRKRKKESKKVIEKNDEKEIIKKEEKNKEDNEKIDICNVNFLFFLIFESGYPALDNNVSKFFFVYLKKCIMISCDLML</sequence>
<comment type="caution">
    <text evidence="2">The sequence shown here is derived from an EMBL/GenBank/DDBJ whole genome shotgun (WGS) entry which is preliminary data.</text>
</comment>
<organism evidence="2 3">
    <name type="scientific">Reticulomyxa filosa</name>
    <dbReference type="NCBI Taxonomy" id="46433"/>
    <lineage>
        <taxon>Eukaryota</taxon>
        <taxon>Sar</taxon>
        <taxon>Rhizaria</taxon>
        <taxon>Retaria</taxon>
        <taxon>Foraminifera</taxon>
        <taxon>Monothalamids</taxon>
        <taxon>Reticulomyxidae</taxon>
        <taxon>Reticulomyxa</taxon>
    </lineage>
</organism>
<dbReference type="AlphaFoldDB" id="X6MBX5"/>
<dbReference type="Proteomes" id="UP000023152">
    <property type="component" value="Unassembled WGS sequence"/>
</dbReference>
<feature type="region of interest" description="Disordered" evidence="1">
    <location>
        <begin position="11"/>
        <end position="37"/>
    </location>
</feature>
<accession>X6MBX5</accession>
<evidence type="ECO:0000313" key="3">
    <source>
        <dbReference type="Proteomes" id="UP000023152"/>
    </source>
</evidence>
<feature type="compositionally biased region" description="Basic residues" evidence="1">
    <location>
        <begin position="11"/>
        <end position="33"/>
    </location>
</feature>
<dbReference type="EMBL" id="ASPP01022387">
    <property type="protein sequence ID" value="ETO11513.1"/>
    <property type="molecule type" value="Genomic_DNA"/>
</dbReference>
<name>X6MBX5_RETFI</name>
<protein>
    <submittedName>
        <fullName evidence="2">Uncharacterized protein</fullName>
    </submittedName>
</protein>
<evidence type="ECO:0000256" key="1">
    <source>
        <dbReference type="SAM" id="MobiDB-lite"/>
    </source>
</evidence>
<keyword evidence="3" id="KW-1185">Reference proteome</keyword>
<reference evidence="2 3" key="1">
    <citation type="journal article" date="2013" name="Curr. Biol.">
        <title>The Genome of the Foraminiferan Reticulomyxa filosa.</title>
        <authorList>
            <person name="Glockner G."/>
            <person name="Hulsmann N."/>
            <person name="Schleicher M."/>
            <person name="Noegel A.A."/>
            <person name="Eichinger L."/>
            <person name="Gallinger C."/>
            <person name="Pawlowski J."/>
            <person name="Sierra R."/>
            <person name="Euteneuer U."/>
            <person name="Pillet L."/>
            <person name="Moustafa A."/>
            <person name="Platzer M."/>
            <person name="Groth M."/>
            <person name="Szafranski K."/>
            <person name="Schliwa M."/>
        </authorList>
    </citation>
    <scope>NUCLEOTIDE SEQUENCE [LARGE SCALE GENOMIC DNA]</scope>
</reference>
<gene>
    <name evidence="2" type="ORF">RFI_25863</name>
</gene>
<evidence type="ECO:0000313" key="2">
    <source>
        <dbReference type="EMBL" id="ETO11513.1"/>
    </source>
</evidence>
<proteinExistence type="predicted"/>